<protein>
    <recommendedName>
        <fullName evidence="9">TF-B3 domain-containing protein</fullName>
    </recommendedName>
</protein>
<reference evidence="6" key="1">
    <citation type="journal article" date="2016" name="Nat. Genet.">
        <title>A high-quality carrot genome assembly provides new insights into carotenoid accumulation and asterid genome evolution.</title>
        <authorList>
            <person name="Iorizzo M."/>
            <person name="Ellison S."/>
            <person name="Senalik D."/>
            <person name="Zeng P."/>
            <person name="Satapoomin P."/>
            <person name="Huang J."/>
            <person name="Bowman M."/>
            <person name="Iovene M."/>
            <person name="Sanseverino W."/>
            <person name="Cavagnaro P."/>
            <person name="Yildiz M."/>
            <person name="Macko-Podgorni A."/>
            <person name="Moranska E."/>
            <person name="Grzebelus E."/>
            <person name="Grzebelus D."/>
            <person name="Ashrafi H."/>
            <person name="Zheng Z."/>
            <person name="Cheng S."/>
            <person name="Spooner D."/>
            <person name="Van Deynze A."/>
            <person name="Simon P."/>
        </authorList>
    </citation>
    <scope>NUCLEOTIDE SEQUENCE [LARGE SCALE GENOMIC DNA]</scope>
    <source>
        <tissue evidence="6">Leaf</tissue>
    </source>
</reference>
<reference evidence="7" key="2">
    <citation type="submission" date="2022-03" db="EMBL/GenBank/DDBJ databases">
        <title>Draft title - Genomic analysis of global carrot germplasm unveils the trajectory of domestication and the origin of high carotenoid orange carrot.</title>
        <authorList>
            <person name="Iorizzo M."/>
            <person name="Ellison S."/>
            <person name="Senalik D."/>
            <person name="Macko-Podgorni A."/>
            <person name="Grzebelus D."/>
            <person name="Bostan H."/>
            <person name="Rolling W."/>
            <person name="Curaba J."/>
            <person name="Simon P."/>
        </authorList>
    </citation>
    <scope>NUCLEOTIDE SEQUENCE</scope>
    <source>
        <tissue evidence="7">Leaf</tissue>
    </source>
</reference>
<dbReference type="AlphaFoldDB" id="A0A161Y2N3"/>
<keyword evidence="4" id="KW-0804">Transcription</keyword>
<dbReference type="Gramene" id="KZN03417">
    <property type="protein sequence ID" value="KZN03417"/>
    <property type="gene ID" value="DCAR_012173"/>
</dbReference>
<keyword evidence="8" id="KW-1185">Reference proteome</keyword>
<dbReference type="Proteomes" id="UP000077755">
    <property type="component" value="Chromosome 3"/>
</dbReference>
<evidence type="ECO:0000313" key="7">
    <source>
        <dbReference type="EMBL" id="WOG94498.1"/>
    </source>
</evidence>
<sequence length="251" mass="29013">MEFAGVIVEKWVKILTNADMDSDEMRLPSKFFNKYVNRLRTNILLKFRNGYEIPTVFNHEKGTFCGFSTMYDDFLFEVGQMLVFEFDGSCDFNVYVIDTYLTVPPGSSPYAEWASSRCLCERGGLKFVYFVKEESPLYDEFEPPASFKRAFRVLPGYQNFVFRNGKKIDGVYNHKSGKFKGQSKFCSILGLENFRQFNMVLFTYEEHGMSSVAFFDDNFVEVLFPGTPLSIGIVLSTFDFLLVSLYIDIRS</sequence>
<dbReference type="EMBL" id="CP093345">
    <property type="protein sequence ID" value="WOG94498.1"/>
    <property type="molecule type" value="Genomic_DNA"/>
</dbReference>
<organism evidence="6">
    <name type="scientific">Daucus carota subsp. sativus</name>
    <name type="common">Carrot</name>
    <dbReference type="NCBI Taxonomy" id="79200"/>
    <lineage>
        <taxon>Eukaryota</taxon>
        <taxon>Viridiplantae</taxon>
        <taxon>Streptophyta</taxon>
        <taxon>Embryophyta</taxon>
        <taxon>Tracheophyta</taxon>
        <taxon>Spermatophyta</taxon>
        <taxon>Magnoliopsida</taxon>
        <taxon>eudicotyledons</taxon>
        <taxon>Gunneridae</taxon>
        <taxon>Pentapetalae</taxon>
        <taxon>asterids</taxon>
        <taxon>campanulids</taxon>
        <taxon>Apiales</taxon>
        <taxon>Apiaceae</taxon>
        <taxon>Apioideae</taxon>
        <taxon>Scandiceae</taxon>
        <taxon>Daucinae</taxon>
        <taxon>Daucus</taxon>
        <taxon>Daucus sect. Daucus</taxon>
    </lineage>
</organism>
<evidence type="ECO:0000313" key="6">
    <source>
        <dbReference type="EMBL" id="KZN03417.1"/>
    </source>
</evidence>
<dbReference type="EMBL" id="LNRQ01000003">
    <property type="protein sequence ID" value="KZN03417.1"/>
    <property type="molecule type" value="Genomic_DNA"/>
</dbReference>
<evidence type="ECO:0000256" key="1">
    <source>
        <dbReference type="ARBA" id="ARBA00004123"/>
    </source>
</evidence>
<keyword evidence="2" id="KW-0805">Transcription regulation</keyword>
<dbReference type="GO" id="GO:0005634">
    <property type="term" value="C:nucleus"/>
    <property type="evidence" value="ECO:0007669"/>
    <property type="project" value="UniProtKB-SubCell"/>
</dbReference>
<dbReference type="GO" id="GO:0003677">
    <property type="term" value="F:DNA binding"/>
    <property type="evidence" value="ECO:0007669"/>
    <property type="project" value="UniProtKB-KW"/>
</dbReference>
<evidence type="ECO:0000313" key="8">
    <source>
        <dbReference type="Proteomes" id="UP000077755"/>
    </source>
</evidence>
<keyword evidence="5" id="KW-0539">Nucleus</keyword>
<dbReference type="InterPro" id="IPR015300">
    <property type="entry name" value="DNA-bd_pseudobarrel_sf"/>
</dbReference>
<evidence type="ECO:0000256" key="3">
    <source>
        <dbReference type="ARBA" id="ARBA00023125"/>
    </source>
</evidence>
<dbReference type="Gene3D" id="2.40.330.10">
    <property type="entry name" value="DNA-binding pseudobarrel domain"/>
    <property type="match status" value="1"/>
</dbReference>
<name>A0A161Y2N3_DAUCS</name>
<evidence type="ECO:0000256" key="5">
    <source>
        <dbReference type="ARBA" id="ARBA00023242"/>
    </source>
</evidence>
<evidence type="ECO:0000256" key="4">
    <source>
        <dbReference type="ARBA" id="ARBA00023163"/>
    </source>
</evidence>
<proteinExistence type="predicted"/>
<keyword evidence="3" id="KW-0238">DNA-binding</keyword>
<evidence type="ECO:0000256" key="2">
    <source>
        <dbReference type="ARBA" id="ARBA00023015"/>
    </source>
</evidence>
<evidence type="ECO:0008006" key="9">
    <source>
        <dbReference type="Google" id="ProtNLM"/>
    </source>
</evidence>
<comment type="subcellular location">
    <subcellularLocation>
        <location evidence="1">Nucleus</location>
    </subcellularLocation>
</comment>
<gene>
    <name evidence="6" type="ORF">DCAR_012173</name>
    <name evidence="7" type="ORF">DCAR_0313794</name>
</gene>
<accession>A0A161Y2N3</accession>
<dbReference type="SUPFAM" id="SSF101936">
    <property type="entry name" value="DNA-binding pseudobarrel domain"/>
    <property type="match status" value="1"/>
</dbReference>